<evidence type="ECO:0000256" key="4">
    <source>
        <dbReference type="ARBA" id="ARBA00023139"/>
    </source>
</evidence>
<dbReference type="PIRSF" id="PIRSF002854">
    <property type="entry name" value="MetQ"/>
    <property type="match status" value="1"/>
</dbReference>
<evidence type="ECO:0000313" key="9">
    <source>
        <dbReference type="Proteomes" id="UP000198896"/>
    </source>
</evidence>
<evidence type="ECO:0000256" key="6">
    <source>
        <dbReference type="PIRNR" id="PIRNR002854"/>
    </source>
</evidence>
<dbReference type="STRING" id="1123323.SAMN05216245_10936"/>
<evidence type="ECO:0000256" key="5">
    <source>
        <dbReference type="ARBA" id="ARBA00023288"/>
    </source>
</evidence>
<evidence type="ECO:0000256" key="7">
    <source>
        <dbReference type="PIRSR" id="PIRSR002854-1"/>
    </source>
</evidence>
<dbReference type="AlphaFoldDB" id="A0A1I2BJU6"/>
<keyword evidence="4" id="KW-0564">Palmitate</keyword>
<evidence type="ECO:0000256" key="3">
    <source>
        <dbReference type="ARBA" id="ARBA00023136"/>
    </source>
</evidence>
<gene>
    <name evidence="8" type="ORF">SAMN05216245_10936</name>
</gene>
<reference evidence="8 9" key="1">
    <citation type="submission" date="2016-10" db="EMBL/GenBank/DDBJ databases">
        <authorList>
            <person name="de Groot N.N."/>
        </authorList>
    </citation>
    <scope>NUCLEOTIDE SEQUENCE [LARGE SCALE GENOMIC DNA]</scope>
    <source>
        <strain evidence="8 9">DSM 9236</strain>
    </source>
</reference>
<keyword evidence="2" id="KW-0732">Signal</keyword>
<organism evidence="8 9">
    <name type="scientific">Succiniclasticum ruminis DSM 9236</name>
    <dbReference type="NCBI Taxonomy" id="1123323"/>
    <lineage>
        <taxon>Bacteria</taxon>
        <taxon>Bacillati</taxon>
        <taxon>Bacillota</taxon>
        <taxon>Negativicutes</taxon>
        <taxon>Acidaminococcales</taxon>
        <taxon>Acidaminococcaceae</taxon>
        <taxon>Succiniclasticum</taxon>
    </lineage>
</organism>
<dbReference type="PANTHER" id="PTHR30429:SF1">
    <property type="entry name" value="D-METHIONINE-BINDING LIPOPROTEIN METQ-RELATED"/>
    <property type="match status" value="1"/>
</dbReference>
<name>A0A1I2BJU6_9FIRM</name>
<dbReference type="InterPro" id="IPR004872">
    <property type="entry name" value="Lipoprotein_NlpA"/>
</dbReference>
<keyword evidence="9" id="KW-1185">Reference proteome</keyword>
<evidence type="ECO:0000313" key="8">
    <source>
        <dbReference type="EMBL" id="SFE56435.1"/>
    </source>
</evidence>
<accession>A0A1I2BJU6</accession>
<comment type="subcellular location">
    <subcellularLocation>
        <location evidence="1">Membrane</location>
        <topology evidence="1">Lipid-anchor</topology>
    </subcellularLocation>
</comment>
<dbReference type="Proteomes" id="UP000198896">
    <property type="component" value="Unassembled WGS sequence"/>
</dbReference>
<feature type="lipid moiety-binding region" description="S-diacylglycerol cysteine" evidence="7">
    <location>
        <position position="39"/>
    </location>
</feature>
<evidence type="ECO:0000256" key="1">
    <source>
        <dbReference type="ARBA" id="ARBA00004635"/>
    </source>
</evidence>
<dbReference type="SUPFAM" id="SSF53850">
    <property type="entry name" value="Periplasmic binding protein-like II"/>
    <property type="match status" value="1"/>
</dbReference>
<dbReference type="Gene3D" id="3.40.190.10">
    <property type="entry name" value="Periplasmic binding protein-like II"/>
    <property type="match status" value="2"/>
</dbReference>
<comment type="similarity">
    <text evidence="6">Belongs to the nlpA lipoprotein family.</text>
</comment>
<keyword evidence="5 6" id="KW-0449">Lipoprotein</keyword>
<dbReference type="Pfam" id="PF03180">
    <property type="entry name" value="Lipoprotein_9"/>
    <property type="match status" value="1"/>
</dbReference>
<dbReference type="GO" id="GO:0016020">
    <property type="term" value="C:membrane"/>
    <property type="evidence" value="ECO:0007669"/>
    <property type="project" value="UniProtKB-SubCell"/>
</dbReference>
<keyword evidence="3" id="KW-0472">Membrane</keyword>
<dbReference type="PANTHER" id="PTHR30429">
    <property type="entry name" value="D-METHIONINE-BINDING LIPOPROTEIN METQ"/>
    <property type="match status" value="1"/>
</dbReference>
<protein>
    <recommendedName>
        <fullName evidence="6">Lipoprotein</fullName>
    </recommendedName>
</protein>
<sequence length="295" mass="32115">MQERIILRQNSKGAFVMKQLKKLVIAGALGVLTLALAGCGGGDKKAENAKPDTSKPVIVGVNPGPHAIIMENVKKIAEKKGLKIEIKEFSDFVTPNAALAAGEIWANSYQHEPFLKATMKKEPKFKLAKAFNTALFPINIYSKKLKPGDKIPDGAKIGIPNDPTNGGRSLLLLAANNLIKVKNPKDITTTVQDITDNPHKFQIVELEAAAIPRSLDDLTCAAINTTYALNAGLNPAKDPIVKETADSLYVNIVAVQEKDLKDPRLKVFQEAYQSKENGDFIKTKFPGSVYLGWKE</sequence>
<dbReference type="EMBL" id="FONL01000009">
    <property type="protein sequence ID" value="SFE56435.1"/>
    <property type="molecule type" value="Genomic_DNA"/>
</dbReference>
<evidence type="ECO:0000256" key="2">
    <source>
        <dbReference type="ARBA" id="ARBA00022729"/>
    </source>
</evidence>
<proteinExistence type="inferred from homology"/>